<evidence type="ECO:0008006" key="4">
    <source>
        <dbReference type="Google" id="ProtNLM"/>
    </source>
</evidence>
<evidence type="ECO:0000256" key="1">
    <source>
        <dbReference type="SAM" id="SignalP"/>
    </source>
</evidence>
<reference evidence="2 3" key="1">
    <citation type="submission" date="2024-09" db="EMBL/GenBank/DDBJ databases">
        <title>Chromosome-scale assembly of Riccia fluitans.</title>
        <authorList>
            <person name="Paukszto L."/>
            <person name="Sawicki J."/>
            <person name="Karawczyk K."/>
            <person name="Piernik-Szablinska J."/>
            <person name="Szczecinska M."/>
            <person name="Mazdziarz M."/>
        </authorList>
    </citation>
    <scope>NUCLEOTIDE SEQUENCE [LARGE SCALE GENOMIC DNA]</scope>
    <source>
        <strain evidence="2">Rf_01</strain>
        <tissue evidence="2">Aerial parts of the thallus</tissue>
    </source>
</reference>
<protein>
    <recommendedName>
        <fullName evidence="4">Secreted protein</fullName>
    </recommendedName>
</protein>
<feature type="chain" id="PRO_5044790770" description="Secreted protein" evidence="1">
    <location>
        <begin position="18"/>
        <end position="114"/>
    </location>
</feature>
<comment type="caution">
    <text evidence="2">The sequence shown here is derived from an EMBL/GenBank/DDBJ whole genome shotgun (WGS) entry which is preliminary data.</text>
</comment>
<accession>A0ABD1XYQ6</accession>
<sequence>MLATSAILCFGLLQHTAHVILLVQIRSMHRFRSTDRPSLLRRSLLVFSLRGLLYEVAWNRAGGGAACGRNKATPESKIGSLSRQCTNFRAERPAEAIGTNTQRESVDFCSVRFL</sequence>
<evidence type="ECO:0000313" key="3">
    <source>
        <dbReference type="Proteomes" id="UP001605036"/>
    </source>
</evidence>
<evidence type="ECO:0000313" key="2">
    <source>
        <dbReference type="EMBL" id="KAL2614092.1"/>
    </source>
</evidence>
<feature type="signal peptide" evidence="1">
    <location>
        <begin position="1"/>
        <end position="17"/>
    </location>
</feature>
<gene>
    <name evidence="2" type="ORF">R1flu_025784</name>
</gene>
<keyword evidence="1" id="KW-0732">Signal</keyword>
<proteinExistence type="predicted"/>
<dbReference type="AlphaFoldDB" id="A0ABD1XYQ6"/>
<name>A0ABD1XYQ6_9MARC</name>
<dbReference type="EMBL" id="JBHFFA010000007">
    <property type="protein sequence ID" value="KAL2614092.1"/>
    <property type="molecule type" value="Genomic_DNA"/>
</dbReference>
<keyword evidence="3" id="KW-1185">Reference proteome</keyword>
<dbReference type="Proteomes" id="UP001605036">
    <property type="component" value="Unassembled WGS sequence"/>
</dbReference>
<organism evidence="2 3">
    <name type="scientific">Riccia fluitans</name>
    <dbReference type="NCBI Taxonomy" id="41844"/>
    <lineage>
        <taxon>Eukaryota</taxon>
        <taxon>Viridiplantae</taxon>
        <taxon>Streptophyta</taxon>
        <taxon>Embryophyta</taxon>
        <taxon>Marchantiophyta</taxon>
        <taxon>Marchantiopsida</taxon>
        <taxon>Marchantiidae</taxon>
        <taxon>Marchantiales</taxon>
        <taxon>Ricciaceae</taxon>
        <taxon>Riccia</taxon>
    </lineage>
</organism>